<dbReference type="GO" id="GO:0055088">
    <property type="term" value="P:lipid homeostasis"/>
    <property type="evidence" value="ECO:0007669"/>
    <property type="project" value="TreeGrafter"/>
</dbReference>
<evidence type="ECO:0000313" key="8">
    <source>
        <dbReference type="Proteomes" id="UP000265160"/>
    </source>
</evidence>
<dbReference type="Pfam" id="PF01734">
    <property type="entry name" value="Patatin"/>
    <property type="match status" value="2"/>
</dbReference>
<dbReference type="Gene3D" id="3.40.1090.10">
    <property type="entry name" value="Cytosolic phospholipase A2 catalytic domain"/>
    <property type="match status" value="2"/>
</dbReference>
<feature type="domain" description="PNPLA" evidence="6">
    <location>
        <begin position="6"/>
        <end position="159"/>
    </location>
</feature>
<feature type="short sequence motif" description="GXSXG" evidence="4">
    <location>
        <begin position="41"/>
        <end position="45"/>
    </location>
</feature>
<dbReference type="PANTHER" id="PTHR12406">
    <property type="entry name" value="CALCIUM-INDEPENDENT PHOSPHOLIPASE A2 IPLA2 -RELATED"/>
    <property type="match status" value="1"/>
</dbReference>
<reference evidence="7 8" key="1">
    <citation type="journal article" date="2014" name="Nature">
        <title>The genomic substrate for adaptive radiation in African cichlid fish.</title>
        <authorList>
            <person name="Brawand D."/>
            <person name="Wagner C.E."/>
            <person name="Li Y.I."/>
            <person name="Malinsky M."/>
            <person name="Keller I."/>
            <person name="Fan S."/>
            <person name="Simakov O."/>
            <person name="Ng A.Y."/>
            <person name="Lim Z.W."/>
            <person name="Bezault E."/>
            <person name="Turner-Maier J."/>
            <person name="Johnson J."/>
            <person name="Alcazar R."/>
            <person name="Noh H.J."/>
            <person name="Russell P."/>
            <person name="Aken B."/>
            <person name="Alfoldi J."/>
            <person name="Amemiya C."/>
            <person name="Azzouzi N."/>
            <person name="Baroiller J.F."/>
            <person name="Barloy-Hubler F."/>
            <person name="Berlin A."/>
            <person name="Bloomquist R."/>
            <person name="Carleton K.L."/>
            <person name="Conte M.A."/>
            <person name="D'Cotta H."/>
            <person name="Eshel O."/>
            <person name="Gaffney L."/>
            <person name="Galibert F."/>
            <person name="Gante H.F."/>
            <person name="Gnerre S."/>
            <person name="Greuter L."/>
            <person name="Guyon R."/>
            <person name="Haddad N.S."/>
            <person name="Haerty W."/>
            <person name="Harris R.M."/>
            <person name="Hofmann H.A."/>
            <person name="Hourlier T."/>
            <person name="Hulata G."/>
            <person name="Jaffe D.B."/>
            <person name="Lara M."/>
            <person name="Lee A.P."/>
            <person name="MacCallum I."/>
            <person name="Mwaiko S."/>
            <person name="Nikaido M."/>
            <person name="Nishihara H."/>
            <person name="Ozouf-Costaz C."/>
            <person name="Penman D.J."/>
            <person name="Przybylski D."/>
            <person name="Rakotomanga M."/>
            <person name="Renn S.C.P."/>
            <person name="Ribeiro F.J."/>
            <person name="Ron M."/>
            <person name="Salzburger W."/>
            <person name="Sanchez-Pulido L."/>
            <person name="Santos M.E."/>
            <person name="Searle S."/>
            <person name="Sharpe T."/>
            <person name="Swofford R."/>
            <person name="Tan F.J."/>
            <person name="Williams L."/>
            <person name="Young S."/>
            <person name="Yin S."/>
            <person name="Okada N."/>
            <person name="Kocher T.D."/>
            <person name="Miska E.A."/>
            <person name="Lander E.S."/>
            <person name="Venkatesh B."/>
            <person name="Fernald R.D."/>
            <person name="Meyer A."/>
            <person name="Ponting C.P."/>
            <person name="Streelman J.T."/>
            <person name="Lindblad-Toh K."/>
            <person name="Seehausen O."/>
            <person name="Di Palma F."/>
        </authorList>
    </citation>
    <scope>NUCLEOTIDE SEQUENCE</scope>
</reference>
<accession>A0A3P9C167</accession>
<dbReference type="GeneTree" id="ENSGT00940000155662"/>
<dbReference type="Ensembl" id="ENSMZET00005016501.1">
    <property type="protein sequence ID" value="ENSMZEP00005015990.1"/>
    <property type="gene ID" value="ENSMZEG00005011995.1"/>
</dbReference>
<feature type="active site" description="Proton acceptor" evidence="4">
    <location>
        <position position="146"/>
    </location>
</feature>
<evidence type="ECO:0000256" key="3">
    <source>
        <dbReference type="ARBA" id="ARBA00023098"/>
    </source>
</evidence>
<feature type="active site" description="Nucleophile" evidence="4">
    <location>
        <position position="43"/>
    </location>
</feature>
<dbReference type="Proteomes" id="UP000265160">
    <property type="component" value="LG7"/>
</dbReference>
<protein>
    <recommendedName>
        <fullName evidence="1">triacylglycerol lipase</fullName>
        <ecNumber evidence="1">3.1.1.3</ecNumber>
    </recommendedName>
</protein>
<keyword evidence="5" id="KW-1133">Transmembrane helix</keyword>
<dbReference type="InterPro" id="IPR016035">
    <property type="entry name" value="Acyl_Trfase/lysoPLipase"/>
</dbReference>
<keyword evidence="2 4" id="KW-0378">Hydrolase</keyword>
<keyword evidence="8" id="KW-1185">Reference proteome</keyword>
<dbReference type="InterPro" id="IPR033562">
    <property type="entry name" value="PLPL"/>
</dbReference>
<evidence type="ECO:0000256" key="4">
    <source>
        <dbReference type="PROSITE-ProRule" id="PRU01161"/>
    </source>
</evidence>
<feature type="transmembrane region" description="Helical" evidence="5">
    <location>
        <begin position="39"/>
        <end position="59"/>
    </location>
</feature>
<dbReference type="GO" id="GO:0019433">
    <property type="term" value="P:triglyceride catabolic process"/>
    <property type="evidence" value="ECO:0007669"/>
    <property type="project" value="TreeGrafter"/>
</dbReference>
<dbReference type="EC" id="3.1.1.3" evidence="1"/>
<dbReference type="InterPro" id="IPR002641">
    <property type="entry name" value="PNPLA_dom"/>
</dbReference>
<dbReference type="GO" id="GO:0005737">
    <property type="term" value="C:cytoplasm"/>
    <property type="evidence" value="ECO:0007669"/>
    <property type="project" value="TreeGrafter"/>
</dbReference>
<evidence type="ECO:0000256" key="1">
    <source>
        <dbReference type="ARBA" id="ARBA00013279"/>
    </source>
</evidence>
<sequence>HAVVVISFAGCGFMGIYYVGATSCILERFPRFIQDASKIYGASAGALTAAVLTLGIPLGEILASSIPSRPPFIFYDTLLKHLPEDALVRASGKLSVSLTRVSDVKNVLVSEFDSREELVQALICSCFIPFYCGVIPPRYRGVHYVDGAITDNLPGCQLKQTITFSPYAGKSDICPRASTLNLPEVRFNNVSIQVNSENLYRVTSTFFPPEPEAMAEICNNGYRDAFRFLQENSKDVDNGG</sequence>
<evidence type="ECO:0000256" key="2">
    <source>
        <dbReference type="ARBA" id="ARBA00022801"/>
    </source>
</evidence>
<evidence type="ECO:0000256" key="5">
    <source>
        <dbReference type="SAM" id="Phobius"/>
    </source>
</evidence>
<dbReference type="FunFam" id="3.40.1090.10:FF:000003">
    <property type="entry name" value="Patatin-like phospholipase domain-containing protein 2"/>
    <property type="match status" value="1"/>
</dbReference>
<keyword evidence="5" id="KW-0472">Membrane</keyword>
<keyword evidence="5" id="KW-0812">Transmembrane</keyword>
<organism evidence="7 8">
    <name type="scientific">Maylandia zebra</name>
    <name type="common">zebra mbuna</name>
    <dbReference type="NCBI Taxonomy" id="106582"/>
    <lineage>
        <taxon>Eukaryota</taxon>
        <taxon>Metazoa</taxon>
        <taxon>Chordata</taxon>
        <taxon>Craniata</taxon>
        <taxon>Vertebrata</taxon>
        <taxon>Euteleostomi</taxon>
        <taxon>Actinopterygii</taxon>
        <taxon>Neopterygii</taxon>
        <taxon>Teleostei</taxon>
        <taxon>Neoteleostei</taxon>
        <taxon>Acanthomorphata</taxon>
        <taxon>Ovalentaria</taxon>
        <taxon>Cichlomorphae</taxon>
        <taxon>Cichliformes</taxon>
        <taxon>Cichlidae</taxon>
        <taxon>African cichlids</taxon>
        <taxon>Pseudocrenilabrinae</taxon>
        <taxon>Haplochromini</taxon>
        <taxon>Maylandia</taxon>
        <taxon>Maylandia zebra complex</taxon>
    </lineage>
</organism>
<dbReference type="GO" id="GO:0004806">
    <property type="term" value="F:triacylglycerol lipase activity"/>
    <property type="evidence" value="ECO:0007669"/>
    <property type="project" value="UniProtKB-EC"/>
</dbReference>
<keyword evidence="3 4" id="KW-0443">Lipid metabolism</keyword>
<dbReference type="AlphaFoldDB" id="A0A3P9C167"/>
<reference evidence="7" key="2">
    <citation type="submission" date="2025-08" db="UniProtKB">
        <authorList>
            <consortium name="Ensembl"/>
        </authorList>
    </citation>
    <scope>IDENTIFICATION</scope>
</reference>
<feature type="short sequence motif" description="DGA/G" evidence="4">
    <location>
        <begin position="146"/>
        <end position="148"/>
    </location>
</feature>
<dbReference type="PANTHER" id="PTHR12406:SF22">
    <property type="entry name" value="1-ACYLGLYCEROL-3-PHOSPHATE O-ACYLTRANSFERASE PNPLA3"/>
    <property type="match status" value="1"/>
</dbReference>
<name>A0A3P9C167_9CICH</name>
<proteinExistence type="predicted"/>
<evidence type="ECO:0000313" key="7">
    <source>
        <dbReference type="Ensembl" id="ENSMZEP00005015990.1"/>
    </source>
</evidence>
<feature type="short sequence motif" description="GXGXXG" evidence="4">
    <location>
        <begin position="10"/>
        <end position="15"/>
    </location>
</feature>
<dbReference type="GO" id="GO:0016020">
    <property type="term" value="C:membrane"/>
    <property type="evidence" value="ECO:0007669"/>
    <property type="project" value="TreeGrafter"/>
</dbReference>
<dbReference type="GO" id="GO:0005811">
    <property type="term" value="C:lipid droplet"/>
    <property type="evidence" value="ECO:0007669"/>
    <property type="project" value="TreeGrafter"/>
</dbReference>
<evidence type="ECO:0000259" key="6">
    <source>
        <dbReference type="PROSITE" id="PS51635"/>
    </source>
</evidence>
<dbReference type="PROSITE" id="PS51635">
    <property type="entry name" value="PNPLA"/>
    <property type="match status" value="1"/>
</dbReference>
<dbReference type="SUPFAM" id="SSF52151">
    <property type="entry name" value="FabD/lysophospholipase-like"/>
    <property type="match status" value="1"/>
</dbReference>
<keyword evidence="4" id="KW-0442">Lipid degradation</keyword>
<feature type="transmembrane region" description="Helical" evidence="5">
    <location>
        <begin position="6"/>
        <end position="27"/>
    </location>
</feature>
<reference evidence="7" key="3">
    <citation type="submission" date="2025-09" db="UniProtKB">
        <authorList>
            <consortium name="Ensembl"/>
        </authorList>
    </citation>
    <scope>IDENTIFICATION</scope>
</reference>